<dbReference type="EMBL" id="JABSTU010000008">
    <property type="protein sequence ID" value="KAH8023384.1"/>
    <property type="molecule type" value="Genomic_DNA"/>
</dbReference>
<reference evidence="3" key="1">
    <citation type="journal article" date="2020" name="Cell">
        <title>Large-Scale Comparative Analyses of Tick Genomes Elucidate Their Genetic Diversity and Vector Capacities.</title>
        <authorList>
            <consortium name="Tick Genome and Microbiome Consortium (TIGMIC)"/>
            <person name="Jia N."/>
            <person name="Wang J."/>
            <person name="Shi W."/>
            <person name="Du L."/>
            <person name="Sun Y."/>
            <person name="Zhan W."/>
            <person name="Jiang J.F."/>
            <person name="Wang Q."/>
            <person name="Zhang B."/>
            <person name="Ji P."/>
            <person name="Bell-Sakyi L."/>
            <person name="Cui X.M."/>
            <person name="Yuan T.T."/>
            <person name="Jiang B.G."/>
            <person name="Yang W.F."/>
            <person name="Lam T.T."/>
            <person name="Chang Q.C."/>
            <person name="Ding S.J."/>
            <person name="Wang X.J."/>
            <person name="Zhu J.G."/>
            <person name="Ruan X.D."/>
            <person name="Zhao L."/>
            <person name="Wei J.T."/>
            <person name="Ye R.Z."/>
            <person name="Que T.C."/>
            <person name="Du C.H."/>
            <person name="Zhou Y.H."/>
            <person name="Cheng J.X."/>
            <person name="Dai P.F."/>
            <person name="Guo W.B."/>
            <person name="Han X.H."/>
            <person name="Huang E.J."/>
            <person name="Li L.F."/>
            <person name="Wei W."/>
            <person name="Gao Y.C."/>
            <person name="Liu J.Z."/>
            <person name="Shao H.Z."/>
            <person name="Wang X."/>
            <person name="Wang C.C."/>
            <person name="Yang T.C."/>
            <person name="Huo Q.B."/>
            <person name="Li W."/>
            <person name="Chen H.Y."/>
            <person name="Chen S.E."/>
            <person name="Zhou L.G."/>
            <person name="Ni X.B."/>
            <person name="Tian J.H."/>
            <person name="Sheng Y."/>
            <person name="Liu T."/>
            <person name="Pan Y.S."/>
            <person name="Xia L.Y."/>
            <person name="Li J."/>
            <person name="Zhao F."/>
            <person name="Cao W.C."/>
        </authorList>
    </citation>
    <scope>NUCLEOTIDE SEQUENCE</scope>
    <source>
        <strain evidence="3">Rmic-2018</strain>
    </source>
</reference>
<dbReference type="GO" id="GO:1990904">
    <property type="term" value="C:ribonucleoprotein complex"/>
    <property type="evidence" value="ECO:0007669"/>
    <property type="project" value="TreeGrafter"/>
</dbReference>
<dbReference type="VEuPathDB" id="VectorBase:LOC119171932"/>
<feature type="region of interest" description="Disordered" evidence="1">
    <location>
        <begin position="52"/>
        <end position="76"/>
    </location>
</feature>
<dbReference type="GO" id="GO:0035368">
    <property type="term" value="F:selenocysteine insertion sequence binding"/>
    <property type="evidence" value="ECO:0007669"/>
    <property type="project" value="InterPro"/>
</dbReference>
<comment type="caution">
    <text evidence="3">The sequence shown here is derived from an EMBL/GenBank/DDBJ whole genome shotgun (WGS) entry which is preliminary data.</text>
</comment>
<dbReference type="Pfam" id="PF01248">
    <property type="entry name" value="Ribosomal_L7Ae"/>
    <property type="match status" value="1"/>
</dbReference>
<evidence type="ECO:0000313" key="3">
    <source>
        <dbReference type="EMBL" id="KAH8023384.1"/>
    </source>
</evidence>
<dbReference type="InterPro" id="IPR029064">
    <property type="entry name" value="Ribosomal_eL30-like_sf"/>
</dbReference>
<dbReference type="GO" id="GO:0005739">
    <property type="term" value="C:mitochondrion"/>
    <property type="evidence" value="ECO:0007669"/>
    <property type="project" value="TreeGrafter"/>
</dbReference>
<dbReference type="InterPro" id="IPR004038">
    <property type="entry name" value="Ribosomal_eL8/eL30/eS12/Gad45"/>
</dbReference>
<organism evidence="3 4">
    <name type="scientific">Rhipicephalus microplus</name>
    <name type="common">Cattle tick</name>
    <name type="synonym">Boophilus microplus</name>
    <dbReference type="NCBI Taxonomy" id="6941"/>
    <lineage>
        <taxon>Eukaryota</taxon>
        <taxon>Metazoa</taxon>
        <taxon>Ecdysozoa</taxon>
        <taxon>Arthropoda</taxon>
        <taxon>Chelicerata</taxon>
        <taxon>Arachnida</taxon>
        <taxon>Acari</taxon>
        <taxon>Parasitiformes</taxon>
        <taxon>Ixodida</taxon>
        <taxon>Ixodoidea</taxon>
        <taxon>Ixodidae</taxon>
        <taxon>Rhipicephalinae</taxon>
        <taxon>Rhipicephalus</taxon>
        <taxon>Boophilus</taxon>
    </lineage>
</organism>
<evidence type="ECO:0000259" key="2">
    <source>
        <dbReference type="Pfam" id="PF01248"/>
    </source>
</evidence>
<accession>A0A9J6DN97</accession>
<sequence length="399" mass="44793">MLRHNLADLARRLAEIPEPGNLNSGEYDVSVNFLGISCTVFLQRKERKLAPSPRGADASVQCCGSRGLSRSTSLSREDEAKQRLPWLSIPLNPSYYLNTSVEIIIKEREDRRQRREKLRLLTAARQGCLANSASEVVVELDPATESNEEIGLQETPLSRIEPNSEAQPEVKQLHSTRFRDYCDHVQSPEINKTTKALLADLVFYQDRLYQKDPIKARSKRRLVYGLKEVRKYLLLNKLKCIVFAPDIEEVKGAGGLDHSLRDMIDYARAHFVPIVFALRRRHLGTLAKKNVPAQFKELLELVSAARETYAKLKQELTQDDSISCAGRVVDKEPESTGRVRCEDDSASVGVVLDDDWVTANEESDAEDFENSLTTVAASKNLDSLAQLLALTLRSAGRES</sequence>
<evidence type="ECO:0000256" key="1">
    <source>
        <dbReference type="SAM" id="MobiDB-lite"/>
    </source>
</evidence>
<dbReference type="GO" id="GO:0043021">
    <property type="term" value="F:ribonucleoprotein complex binding"/>
    <property type="evidence" value="ECO:0007669"/>
    <property type="project" value="TreeGrafter"/>
</dbReference>
<dbReference type="SUPFAM" id="SSF55315">
    <property type="entry name" value="L30e-like"/>
    <property type="match status" value="1"/>
</dbReference>
<dbReference type="AlphaFoldDB" id="A0A9J6DN97"/>
<dbReference type="Proteomes" id="UP000821866">
    <property type="component" value="Chromosome 6"/>
</dbReference>
<proteinExistence type="predicted"/>
<dbReference type="GO" id="GO:0003730">
    <property type="term" value="F:mRNA 3'-UTR binding"/>
    <property type="evidence" value="ECO:0007669"/>
    <property type="project" value="TreeGrafter"/>
</dbReference>
<keyword evidence="4" id="KW-1185">Reference proteome</keyword>
<dbReference type="InterPro" id="IPR040051">
    <property type="entry name" value="SECISBP2"/>
</dbReference>
<dbReference type="PANTHER" id="PTHR13284:SF4">
    <property type="entry name" value="C2H2-TYPE DOMAIN-CONTAINING PROTEIN"/>
    <property type="match status" value="1"/>
</dbReference>
<name>A0A9J6DN97_RHIMP</name>
<feature type="domain" description="Ribosomal protein eL8/eL30/eS12/Gadd45" evidence="2">
    <location>
        <begin position="215"/>
        <end position="293"/>
    </location>
</feature>
<gene>
    <name evidence="3" type="ORF">HPB51_013222</name>
</gene>
<reference evidence="3" key="2">
    <citation type="submission" date="2021-09" db="EMBL/GenBank/DDBJ databases">
        <authorList>
            <person name="Jia N."/>
            <person name="Wang J."/>
            <person name="Shi W."/>
            <person name="Du L."/>
            <person name="Sun Y."/>
            <person name="Zhan W."/>
            <person name="Jiang J."/>
            <person name="Wang Q."/>
            <person name="Zhang B."/>
            <person name="Ji P."/>
            <person name="Sakyi L.B."/>
            <person name="Cui X."/>
            <person name="Yuan T."/>
            <person name="Jiang B."/>
            <person name="Yang W."/>
            <person name="Lam T.T.-Y."/>
            <person name="Chang Q."/>
            <person name="Ding S."/>
            <person name="Wang X."/>
            <person name="Zhu J."/>
            <person name="Ruan X."/>
            <person name="Zhao L."/>
            <person name="Wei J."/>
            <person name="Que T."/>
            <person name="Du C."/>
            <person name="Cheng J."/>
            <person name="Dai P."/>
            <person name="Han X."/>
            <person name="Huang E."/>
            <person name="Gao Y."/>
            <person name="Liu J."/>
            <person name="Shao H."/>
            <person name="Ye R."/>
            <person name="Li L."/>
            <person name="Wei W."/>
            <person name="Wang X."/>
            <person name="Wang C."/>
            <person name="Huo Q."/>
            <person name="Li W."/>
            <person name="Guo W."/>
            <person name="Chen H."/>
            <person name="Chen S."/>
            <person name="Zhou L."/>
            <person name="Zhou L."/>
            <person name="Ni X."/>
            <person name="Tian J."/>
            <person name="Zhou Y."/>
            <person name="Sheng Y."/>
            <person name="Liu T."/>
            <person name="Pan Y."/>
            <person name="Xia L."/>
            <person name="Li J."/>
            <person name="Zhao F."/>
            <person name="Cao W."/>
        </authorList>
    </citation>
    <scope>NUCLEOTIDE SEQUENCE</scope>
    <source>
        <strain evidence="3">Rmic-2018</strain>
        <tissue evidence="3">Larvae</tissue>
    </source>
</reference>
<evidence type="ECO:0000313" key="4">
    <source>
        <dbReference type="Proteomes" id="UP000821866"/>
    </source>
</evidence>
<protein>
    <recommendedName>
        <fullName evidence="2">Ribosomal protein eL8/eL30/eS12/Gadd45 domain-containing protein</fullName>
    </recommendedName>
</protein>
<dbReference type="PANTHER" id="PTHR13284">
    <property type="entry name" value="GH01354P"/>
    <property type="match status" value="1"/>
</dbReference>
<dbReference type="Gene3D" id="3.30.1330.30">
    <property type="match status" value="1"/>
</dbReference>
<feature type="compositionally biased region" description="Low complexity" evidence="1">
    <location>
        <begin position="64"/>
        <end position="74"/>
    </location>
</feature>